<keyword evidence="4" id="KW-1185">Reference proteome</keyword>
<dbReference type="Pfam" id="PF00534">
    <property type="entry name" value="Glycos_transf_1"/>
    <property type="match status" value="1"/>
</dbReference>
<evidence type="ECO:0000256" key="1">
    <source>
        <dbReference type="ARBA" id="ARBA00022679"/>
    </source>
</evidence>
<accession>A0ABS9KWG1</accession>
<dbReference type="RefSeq" id="WP_237875183.1">
    <property type="nucleotide sequence ID" value="NZ_JAKLTR010000014.1"/>
</dbReference>
<dbReference type="Gene3D" id="3.40.50.2000">
    <property type="entry name" value="Glycogen Phosphorylase B"/>
    <property type="match status" value="2"/>
</dbReference>
<keyword evidence="3" id="KW-0328">Glycosyltransferase</keyword>
<proteinExistence type="predicted"/>
<reference evidence="3" key="1">
    <citation type="submission" date="2022-01" db="EMBL/GenBank/DDBJ databases">
        <authorList>
            <person name="Jo J.-H."/>
            <person name="Im W.-T."/>
        </authorList>
    </citation>
    <scope>NUCLEOTIDE SEQUENCE</scope>
    <source>
        <strain evidence="3">NA20</strain>
    </source>
</reference>
<name>A0ABS9KWG1_9BACT</name>
<dbReference type="SUPFAM" id="SSF53756">
    <property type="entry name" value="UDP-Glycosyltransferase/glycogen phosphorylase"/>
    <property type="match status" value="1"/>
</dbReference>
<feature type="domain" description="Glycosyl transferase family 1" evidence="2">
    <location>
        <begin position="207"/>
        <end position="345"/>
    </location>
</feature>
<dbReference type="Proteomes" id="UP001165367">
    <property type="component" value="Unassembled WGS sequence"/>
</dbReference>
<gene>
    <name evidence="3" type="ORF">LZZ85_20265</name>
</gene>
<sequence>MKRITVSVISELTTDQRVLRICTTLHEMGFEIKLIGRAFSNSLPLGSYPFHAERLKCFFSKGFLQFAEFNTRLFFRLLFSKTDYLLANDLDALLPNYIVSRWRKKKLFYDTHEYYTGVSALRNSPFKRRIWKKLEDWIFPKLPLVYTVNESVKNKYYEEYGNEIFIVRNVPVTRPVDPVPMPENWRGKKLLIMQGMGMHPGRGGLELLEIMRYLPADHHLVYIGGGNEWDKIAEMRMEWGLESRVDMISKMPPDELRRYTPLATLGISLDGFEDLNHWFTLPNKLFDYLHAGLPVAASAIPEVKAIIEQYQCGFCFISRNPQNMAEEITQLLNDQQRYSILKKNALEAAKELCWENERQKLVALYEPYL</sequence>
<organism evidence="3 4">
    <name type="scientific">Terrimonas ginsenosidimutans</name>
    <dbReference type="NCBI Taxonomy" id="2908004"/>
    <lineage>
        <taxon>Bacteria</taxon>
        <taxon>Pseudomonadati</taxon>
        <taxon>Bacteroidota</taxon>
        <taxon>Chitinophagia</taxon>
        <taxon>Chitinophagales</taxon>
        <taxon>Chitinophagaceae</taxon>
        <taxon>Terrimonas</taxon>
    </lineage>
</organism>
<dbReference type="GO" id="GO:0016757">
    <property type="term" value="F:glycosyltransferase activity"/>
    <property type="evidence" value="ECO:0007669"/>
    <property type="project" value="UniProtKB-KW"/>
</dbReference>
<keyword evidence="1 3" id="KW-0808">Transferase</keyword>
<dbReference type="EC" id="2.4.-.-" evidence="3"/>
<dbReference type="PANTHER" id="PTHR46401:SF2">
    <property type="entry name" value="GLYCOSYLTRANSFERASE WBBK-RELATED"/>
    <property type="match status" value="1"/>
</dbReference>
<dbReference type="EMBL" id="JAKLTR010000014">
    <property type="protein sequence ID" value="MCG2616645.1"/>
    <property type="molecule type" value="Genomic_DNA"/>
</dbReference>
<evidence type="ECO:0000313" key="3">
    <source>
        <dbReference type="EMBL" id="MCG2616645.1"/>
    </source>
</evidence>
<dbReference type="InterPro" id="IPR001296">
    <property type="entry name" value="Glyco_trans_1"/>
</dbReference>
<dbReference type="PANTHER" id="PTHR46401">
    <property type="entry name" value="GLYCOSYLTRANSFERASE WBBK-RELATED"/>
    <property type="match status" value="1"/>
</dbReference>
<evidence type="ECO:0000313" key="4">
    <source>
        <dbReference type="Proteomes" id="UP001165367"/>
    </source>
</evidence>
<comment type="caution">
    <text evidence="3">The sequence shown here is derived from an EMBL/GenBank/DDBJ whole genome shotgun (WGS) entry which is preliminary data.</text>
</comment>
<protein>
    <submittedName>
        <fullName evidence="3">Glycosyltransferase</fullName>
        <ecNumber evidence="3">2.4.-.-</ecNumber>
    </submittedName>
</protein>
<evidence type="ECO:0000259" key="2">
    <source>
        <dbReference type="Pfam" id="PF00534"/>
    </source>
</evidence>